<dbReference type="RefSeq" id="WP_171137783.1">
    <property type="nucleotide sequence ID" value="NZ_AP024893.1"/>
</dbReference>
<dbReference type="SUPFAM" id="SSF69279">
    <property type="entry name" value="Phage tail proteins"/>
    <property type="match status" value="1"/>
</dbReference>
<evidence type="ECO:0000313" key="2">
    <source>
        <dbReference type="Proteomes" id="UP001272325"/>
    </source>
</evidence>
<proteinExistence type="predicted"/>
<reference evidence="1 2" key="1">
    <citation type="submission" date="2023-11" db="EMBL/GenBank/DDBJ databases">
        <title>Plant-associative lifestyle of Vibrio porteresiae and its evolutionary dynamics.</title>
        <authorList>
            <person name="Rameshkumar N."/>
            <person name="Kirti K."/>
        </authorList>
    </citation>
    <scope>NUCLEOTIDE SEQUENCE [LARGE SCALE GENOMIC DNA]</scope>
    <source>
        <strain evidence="1 2">MSSRF60</strain>
    </source>
</reference>
<evidence type="ECO:0000313" key="1">
    <source>
        <dbReference type="EMBL" id="MDW6017629.1"/>
    </source>
</evidence>
<accession>A0ABU4IHK8</accession>
<dbReference type="Pfam" id="PF05954">
    <property type="entry name" value="Phage_GPD"/>
    <property type="match status" value="1"/>
</dbReference>
<organism evidence="1 2">
    <name type="scientific">Vibrio plantisponsor</name>
    <dbReference type="NCBI Taxonomy" id="664643"/>
    <lineage>
        <taxon>Bacteria</taxon>
        <taxon>Pseudomonadati</taxon>
        <taxon>Pseudomonadota</taxon>
        <taxon>Gammaproteobacteria</taxon>
        <taxon>Vibrionales</taxon>
        <taxon>Vibrionaceae</taxon>
        <taxon>Vibrio</taxon>
    </lineage>
</organism>
<gene>
    <name evidence="1" type="ORF">SBW85_07540</name>
</gene>
<protein>
    <submittedName>
        <fullName evidence="1">Contractile injection system protein, VgrG/Pvc8 family</fullName>
    </submittedName>
</protein>
<dbReference type="EMBL" id="JAWRCN010000001">
    <property type="protein sequence ID" value="MDW6017629.1"/>
    <property type="molecule type" value="Genomic_DNA"/>
</dbReference>
<comment type="caution">
    <text evidence="1">The sequence shown here is derived from an EMBL/GenBank/DDBJ whole genome shotgun (WGS) entry which is preliminary data.</text>
</comment>
<keyword evidence="2" id="KW-1185">Reference proteome</keyword>
<sequence>MGLNNYKIVANGKDITATIRDFFVRLVINDAAGIDSDSFELVLADDGKIAFPRNEATMQIYTGKDDKHLVFRGSYTVNSVKLRSPEKQIVLSGDAANLGGSFKTQRDYTWQTTTLKTLVETVAQRNGLAPSVSNEYATTTIEHYIQAGQSDADLVTELATEHGATMKVANKKLVFFPRGDNQSVSGKTLPAVAVHLTDETEAEITLEGTGKFQAVEAYWQAVAEGQKQAVRVGENTGKVKKLSKVYPTQAAAKAAAQSALYREQCGDYKLTLDEMPFVSGIQAERNILLSGHTRKEFNTYWMCQSVREVLDENGHVLSGEFVIPKQDVGDIPRLV</sequence>
<dbReference type="Proteomes" id="UP001272325">
    <property type="component" value="Unassembled WGS sequence"/>
</dbReference>
<name>A0ABU4IHK8_9VIBR</name>